<dbReference type="Pfam" id="PF01476">
    <property type="entry name" value="LysM"/>
    <property type="match status" value="2"/>
</dbReference>
<dbReference type="PROSITE" id="PS51782">
    <property type="entry name" value="LYSM"/>
    <property type="match status" value="2"/>
</dbReference>
<evidence type="ECO:0000259" key="2">
    <source>
        <dbReference type="PROSITE" id="PS51910"/>
    </source>
</evidence>
<sequence>MEIYVVQQGDTIYTIAEKYGISADKLVEDNGLIYPYDLVNGQSLIITFPKQTHIVQEGETLQSIADFYNVTQMQIIRNNPNHAAMDYLNPGETLVISYNTSKSITINGFAYPYIKKDILIRTLPNLTYLSVFNYTITERGEIITYYDDSEIIQTAREYHVIPLLMLTALTPLGLPNIEAVYNILLNDAYQERVIDESINIMKNQGYMGINFVFNFLNENNQSLYLNFAQKVSNRLRQEGLLFYVTINYSEQETDNKITVEQINYSSLSDYVNGLIFLKFVWGYNDNPPAPLSNINNIRILIDNVASGVSSDKIVIGKPVIGYDWQLPYIPNRTVAFSLTVTSALELAYNVGASIQFDEVSQTPYFYYNEVIYGYPSQHIVWFIDARSIDALNQIIIEYDLYGSGVWNIMVYYQQLWTAINSRFDVIKLI</sequence>
<keyword evidence="4" id="KW-1185">Reference proteome</keyword>
<evidence type="ECO:0000259" key="1">
    <source>
        <dbReference type="PROSITE" id="PS51782"/>
    </source>
</evidence>
<evidence type="ECO:0000313" key="4">
    <source>
        <dbReference type="Proteomes" id="UP000464314"/>
    </source>
</evidence>
<dbReference type="InterPro" id="IPR036779">
    <property type="entry name" value="LysM_dom_sf"/>
</dbReference>
<gene>
    <name evidence="3" type="ORF">Ana3638_23355</name>
</gene>
<dbReference type="GO" id="GO:0005975">
    <property type="term" value="P:carbohydrate metabolic process"/>
    <property type="evidence" value="ECO:0007669"/>
    <property type="project" value="InterPro"/>
</dbReference>
<dbReference type="Proteomes" id="UP000464314">
    <property type="component" value="Chromosome"/>
</dbReference>
<dbReference type="InterPro" id="IPR017853">
    <property type="entry name" value="GH"/>
</dbReference>
<evidence type="ECO:0000313" key="3">
    <source>
        <dbReference type="EMBL" id="QHQ63350.1"/>
    </source>
</evidence>
<dbReference type="InterPro" id="IPR001223">
    <property type="entry name" value="Glyco_hydro18_cat"/>
</dbReference>
<dbReference type="GO" id="GO:0012505">
    <property type="term" value="C:endomembrane system"/>
    <property type="evidence" value="ECO:0007669"/>
    <property type="project" value="TreeGrafter"/>
</dbReference>
<name>A0A6P1TQ28_9FIRM</name>
<feature type="domain" description="LysM" evidence="1">
    <location>
        <begin position="2"/>
        <end position="46"/>
    </location>
</feature>
<accession>A0A6P1TQ28</accession>
<dbReference type="EMBL" id="CP048000">
    <property type="protein sequence ID" value="QHQ63350.1"/>
    <property type="molecule type" value="Genomic_DNA"/>
</dbReference>
<protein>
    <submittedName>
        <fullName evidence="3">LysM peptidoglycan-binding domain-containing protein</fullName>
    </submittedName>
</protein>
<dbReference type="KEGG" id="anr:Ana3638_23355"/>
<reference evidence="3 4" key="1">
    <citation type="submission" date="2020-01" db="EMBL/GenBank/DDBJ databases">
        <title>Genome analysis of Anaerocolumna sp. CBA3638.</title>
        <authorList>
            <person name="Kim J."/>
            <person name="Roh S.W."/>
        </authorList>
    </citation>
    <scope>NUCLEOTIDE SEQUENCE [LARGE SCALE GENOMIC DNA]</scope>
    <source>
        <strain evidence="3 4">CBA3638</strain>
    </source>
</reference>
<organism evidence="3 4">
    <name type="scientific">Anaerocolumna sedimenticola</name>
    <dbReference type="NCBI Taxonomy" id="2696063"/>
    <lineage>
        <taxon>Bacteria</taxon>
        <taxon>Bacillati</taxon>
        <taxon>Bacillota</taxon>
        <taxon>Clostridia</taxon>
        <taxon>Lachnospirales</taxon>
        <taxon>Lachnospiraceae</taxon>
        <taxon>Anaerocolumna</taxon>
    </lineage>
</organism>
<dbReference type="GO" id="GO:0070492">
    <property type="term" value="F:oligosaccharide binding"/>
    <property type="evidence" value="ECO:0007669"/>
    <property type="project" value="TreeGrafter"/>
</dbReference>
<feature type="domain" description="GH18" evidence="2">
    <location>
        <begin position="93"/>
        <end position="426"/>
    </location>
</feature>
<dbReference type="Gene3D" id="3.10.50.10">
    <property type="match status" value="1"/>
</dbReference>
<dbReference type="Gene3D" id="3.20.20.80">
    <property type="entry name" value="Glycosidases"/>
    <property type="match status" value="1"/>
</dbReference>
<dbReference type="Gene3D" id="3.10.350.10">
    <property type="entry name" value="LysM domain"/>
    <property type="match status" value="2"/>
</dbReference>
<dbReference type="PANTHER" id="PTHR46066:SF2">
    <property type="entry name" value="CHITINASE DOMAIN-CONTAINING PROTEIN 1"/>
    <property type="match status" value="1"/>
</dbReference>
<dbReference type="RefSeq" id="WP_161840172.1">
    <property type="nucleotide sequence ID" value="NZ_CP048000.1"/>
</dbReference>
<dbReference type="InterPro" id="IPR029070">
    <property type="entry name" value="Chitinase_insertion_sf"/>
</dbReference>
<dbReference type="SMART" id="SM00257">
    <property type="entry name" value="LysM"/>
    <property type="match status" value="2"/>
</dbReference>
<dbReference type="CDD" id="cd00118">
    <property type="entry name" value="LysM"/>
    <property type="match status" value="2"/>
</dbReference>
<proteinExistence type="predicted"/>
<dbReference type="Pfam" id="PF00704">
    <property type="entry name" value="Glyco_hydro_18"/>
    <property type="match status" value="1"/>
</dbReference>
<dbReference type="PROSITE" id="PS51910">
    <property type="entry name" value="GH18_2"/>
    <property type="match status" value="1"/>
</dbReference>
<dbReference type="PANTHER" id="PTHR46066">
    <property type="entry name" value="CHITINASE DOMAIN-CONTAINING PROTEIN 1 FAMILY MEMBER"/>
    <property type="match status" value="1"/>
</dbReference>
<dbReference type="AlphaFoldDB" id="A0A6P1TQ28"/>
<dbReference type="SUPFAM" id="SSF54106">
    <property type="entry name" value="LysM domain"/>
    <property type="match status" value="2"/>
</dbReference>
<feature type="domain" description="LysM" evidence="1">
    <location>
        <begin position="51"/>
        <end position="96"/>
    </location>
</feature>
<dbReference type="InterPro" id="IPR018392">
    <property type="entry name" value="LysM"/>
</dbReference>
<dbReference type="SUPFAM" id="SSF51445">
    <property type="entry name" value="(Trans)glycosidases"/>
    <property type="match status" value="1"/>
</dbReference>